<accession>A0A858QBA0</accession>
<feature type="transmembrane region" description="Helical" evidence="2">
    <location>
        <begin position="447"/>
        <end position="466"/>
    </location>
</feature>
<protein>
    <recommendedName>
        <fullName evidence="5">HupE/UreJ family protein</fullName>
    </recommendedName>
</protein>
<feature type="region of interest" description="Disordered" evidence="1">
    <location>
        <begin position="21"/>
        <end position="70"/>
    </location>
</feature>
<feature type="transmembrane region" description="Helical" evidence="2">
    <location>
        <begin position="407"/>
        <end position="427"/>
    </location>
</feature>
<feature type="transmembrane region" description="Helical" evidence="2">
    <location>
        <begin position="382"/>
        <end position="400"/>
    </location>
</feature>
<dbReference type="Pfam" id="PF13795">
    <property type="entry name" value="HupE_UreJ_2"/>
    <property type="match status" value="1"/>
</dbReference>
<feature type="compositionally biased region" description="Basic and acidic residues" evidence="1">
    <location>
        <begin position="54"/>
        <end position="64"/>
    </location>
</feature>
<dbReference type="Proteomes" id="UP000503004">
    <property type="component" value="Chromosome"/>
</dbReference>
<dbReference type="KEGG" id="metu:GNH96_15335"/>
<evidence type="ECO:0008006" key="5">
    <source>
        <dbReference type="Google" id="ProtNLM"/>
    </source>
</evidence>
<dbReference type="AlphaFoldDB" id="A0A858QBA0"/>
<evidence type="ECO:0000313" key="3">
    <source>
        <dbReference type="EMBL" id="QJD31179.1"/>
    </source>
</evidence>
<dbReference type="InterPro" id="IPR032809">
    <property type="entry name" value="Put_HupE_UreJ"/>
</dbReference>
<evidence type="ECO:0000313" key="4">
    <source>
        <dbReference type="Proteomes" id="UP000503004"/>
    </source>
</evidence>
<evidence type="ECO:0000256" key="2">
    <source>
        <dbReference type="SAM" id="Phobius"/>
    </source>
</evidence>
<name>A0A858QBA0_9GAMM</name>
<feature type="transmembrane region" description="Helical" evidence="2">
    <location>
        <begin position="327"/>
        <end position="346"/>
    </location>
</feature>
<keyword evidence="4" id="KW-1185">Reference proteome</keyword>
<gene>
    <name evidence="3" type="ORF">GNH96_15335</name>
</gene>
<sequence>MPEAAGYLRSCAARLCAEAGGKASRGGPAWPNRAQAGYGGQAPRTVGPTTTGSKDAHRGGEAFHRGRRRHCSVQSRGGAMSRFRLFLGLLVVVAEAAVAHPLGNNTVNRQAVIAISPEETRVTYHLDLAEIPTLAEGIAADADRDGQTSDAEWDGWARRRAEDIRPLLDLKLGDQALALRVDGLAWHLAPGDAGLPILRMRIRYAASPAAPPMRVSFRYQDRYETARPGWKEICLSGLEGVVVTASNVPDRDRSRSLTDFGLPFGLSAPQELSASAELIFSAGTAGPGQDPLAGENSAGFPAASDGTFHAVRNGGWREAWAFFRLGMHHIAMGFDHLAFLFGLLLLSSRLGDVVKVVTAFTLAHSATLGLAAHGWVTAPGEVIEPAIALTIVYVGALGAWRRHLGHGVWLAFGFGLVHGFGFAGALSESLASRSDGGGNWLLNLASFNLGIETLQLLLVSLAFPLLRFSERFAWAHRAEIAASLSVMAAGLGWLILRLAGV</sequence>
<feature type="transmembrane region" description="Helical" evidence="2">
    <location>
        <begin position="478"/>
        <end position="496"/>
    </location>
</feature>
<keyword evidence="2" id="KW-0812">Transmembrane</keyword>
<dbReference type="EMBL" id="CP046565">
    <property type="protein sequence ID" value="QJD31179.1"/>
    <property type="molecule type" value="Genomic_DNA"/>
</dbReference>
<keyword evidence="2" id="KW-0472">Membrane</keyword>
<keyword evidence="2" id="KW-1133">Transmembrane helix</keyword>
<reference evidence="4" key="1">
    <citation type="submission" date="2019-12" db="EMBL/GenBank/DDBJ databases">
        <authorList>
            <person name="Awala S.I."/>
            <person name="Rhee S.K."/>
        </authorList>
    </citation>
    <scope>NUCLEOTIDE SEQUENCE [LARGE SCALE GENOMIC DNA]</scope>
    <source>
        <strain evidence="4">IM1</strain>
    </source>
</reference>
<organism evidence="3 4">
    <name type="scientific">Methylococcus geothermalis</name>
    <dbReference type="NCBI Taxonomy" id="2681310"/>
    <lineage>
        <taxon>Bacteria</taxon>
        <taxon>Pseudomonadati</taxon>
        <taxon>Pseudomonadota</taxon>
        <taxon>Gammaproteobacteria</taxon>
        <taxon>Methylococcales</taxon>
        <taxon>Methylococcaceae</taxon>
        <taxon>Methylococcus</taxon>
    </lineage>
</organism>
<evidence type="ECO:0000256" key="1">
    <source>
        <dbReference type="SAM" id="MobiDB-lite"/>
    </source>
</evidence>
<feature type="transmembrane region" description="Helical" evidence="2">
    <location>
        <begin position="353"/>
        <end position="376"/>
    </location>
</feature>
<proteinExistence type="predicted"/>